<dbReference type="InterPro" id="IPR036615">
    <property type="entry name" value="Mur_ligase_C_dom_sf"/>
</dbReference>
<dbReference type="Pfam" id="PF08245">
    <property type="entry name" value="Mur_ligase_M"/>
    <property type="match status" value="2"/>
</dbReference>
<dbReference type="InterPro" id="IPR004101">
    <property type="entry name" value="Mur_ligase_C"/>
</dbReference>
<evidence type="ECO:0000313" key="4">
    <source>
        <dbReference type="Proteomes" id="UP000179001"/>
    </source>
</evidence>
<dbReference type="InterPro" id="IPR013221">
    <property type="entry name" value="Mur_ligase_cen"/>
</dbReference>
<accession>A0A1F5T3N4</accession>
<dbReference type="Gene3D" id="3.90.190.20">
    <property type="entry name" value="Mur ligase, C-terminal domain"/>
    <property type="match status" value="1"/>
</dbReference>
<dbReference type="Pfam" id="PF02875">
    <property type="entry name" value="Mur_ligase_C"/>
    <property type="match status" value="1"/>
</dbReference>
<dbReference type="SUPFAM" id="SSF53623">
    <property type="entry name" value="MurD-like peptide ligases, catalytic domain"/>
    <property type="match status" value="2"/>
</dbReference>
<dbReference type="EMBL" id="MFGJ01000001">
    <property type="protein sequence ID" value="OGF33346.1"/>
    <property type="molecule type" value="Genomic_DNA"/>
</dbReference>
<comment type="caution">
    <text evidence="3">The sequence shown here is derived from an EMBL/GenBank/DDBJ whole genome shotgun (WGS) entry which is preliminary data.</text>
</comment>
<protein>
    <recommendedName>
        <fullName evidence="5">UDP-N-acetylmuramyl-tripeptide synthetase</fullName>
    </recommendedName>
</protein>
<feature type="domain" description="Mur ligase C-terminal" evidence="1">
    <location>
        <begin position="369"/>
        <end position="506"/>
    </location>
</feature>
<gene>
    <name evidence="3" type="ORF">A2478_01435</name>
</gene>
<evidence type="ECO:0000259" key="2">
    <source>
        <dbReference type="Pfam" id="PF08245"/>
    </source>
</evidence>
<sequence length="534" mass="58891">MKNLIKKLIPNFLLQFYYKSLAVFGSFIYGNPSNKMIVIGVTGTNGKSTTVSLISKALEAGGDKVGALSTVLFKVANEEKLNDKKMTMLGRFQLQKYLKKMVDAGCKYAVIETSSQGVEQYRHIAINYDYAVFTNLTPEHIEAHGGFENYKKAKGKFFSHLTKMPKKNYSDIIACQSESHTCHPEHPTCHPETPTPQSTLHTYHTCHPELVSGSPTCHPETPTSQSTLHTHHTCHPELVSGSPTCHPELVSGSPTCHPELVSGYDDKNKTIPKISIINIDDEHAEYFLNFPADKKNTFSVKKQADFKASDIKVSVKGTSFNYNLTTINLQLIGAFNVENSLPAIAIATQEGIEITKIKSALESVPVVPGRTELINQGQNFSIMVDYAPEPGSMKKLYETLDQIKNSDLPYKKLIHVLGSCGGGRDKARRPILGNMAGSKADIVIVTNEDPYDEDPQTIINQVADGAIEKGKIENQNLFKILDRRSAIERALSLAQAGDLVLLTGKGSERAMAVAGGKYIPWDDREVVRKLLKKQ</sequence>
<name>A0A1F5T3N4_9BACT</name>
<dbReference type="GO" id="GO:0016881">
    <property type="term" value="F:acid-amino acid ligase activity"/>
    <property type="evidence" value="ECO:0007669"/>
    <property type="project" value="InterPro"/>
</dbReference>
<feature type="domain" description="Mur ligase central" evidence="2">
    <location>
        <begin position="272"/>
        <end position="347"/>
    </location>
</feature>
<reference evidence="3 4" key="1">
    <citation type="journal article" date="2016" name="Nat. Commun.">
        <title>Thousands of microbial genomes shed light on interconnected biogeochemical processes in an aquifer system.</title>
        <authorList>
            <person name="Anantharaman K."/>
            <person name="Brown C.T."/>
            <person name="Hug L.A."/>
            <person name="Sharon I."/>
            <person name="Castelle C.J."/>
            <person name="Probst A.J."/>
            <person name="Thomas B.C."/>
            <person name="Singh A."/>
            <person name="Wilkins M.J."/>
            <person name="Karaoz U."/>
            <person name="Brodie E.L."/>
            <person name="Williams K.H."/>
            <person name="Hubbard S.S."/>
            <person name="Banfield J.F."/>
        </authorList>
    </citation>
    <scope>NUCLEOTIDE SEQUENCE [LARGE SCALE GENOMIC DNA]</scope>
</reference>
<evidence type="ECO:0000259" key="1">
    <source>
        <dbReference type="Pfam" id="PF02875"/>
    </source>
</evidence>
<dbReference type="InterPro" id="IPR036565">
    <property type="entry name" value="Mur-like_cat_sf"/>
</dbReference>
<dbReference type="SUPFAM" id="SSF53244">
    <property type="entry name" value="MurD-like peptide ligases, peptide-binding domain"/>
    <property type="match status" value="1"/>
</dbReference>
<dbReference type="PANTHER" id="PTHR23135:SF4">
    <property type="entry name" value="UDP-N-ACETYLMURAMOYL-L-ALANYL-D-GLUTAMATE--2,6-DIAMINOPIMELATE LIGASE MURE HOMOLOG, CHLOROPLASTIC"/>
    <property type="match status" value="1"/>
</dbReference>
<organism evidence="3 4">
    <name type="scientific">Candidatus Falkowbacteria bacterium RIFOXYC2_FULL_36_12</name>
    <dbReference type="NCBI Taxonomy" id="1798002"/>
    <lineage>
        <taxon>Bacteria</taxon>
        <taxon>Candidatus Falkowiibacteriota</taxon>
    </lineage>
</organism>
<feature type="domain" description="Mur ligase central" evidence="2">
    <location>
        <begin position="41"/>
        <end position="163"/>
    </location>
</feature>
<evidence type="ECO:0000313" key="3">
    <source>
        <dbReference type="EMBL" id="OGF33346.1"/>
    </source>
</evidence>
<dbReference type="PANTHER" id="PTHR23135">
    <property type="entry name" value="MUR LIGASE FAMILY MEMBER"/>
    <property type="match status" value="1"/>
</dbReference>
<dbReference type="Gene3D" id="3.40.1190.10">
    <property type="entry name" value="Mur-like, catalytic domain"/>
    <property type="match status" value="2"/>
</dbReference>
<evidence type="ECO:0008006" key="5">
    <source>
        <dbReference type="Google" id="ProtNLM"/>
    </source>
</evidence>
<dbReference type="AlphaFoldDB" id="A0A1F5T3N4"/>
<dbReference type="Proteomes" id="UP000179001">
    <property type="component" value="Unassembled WGS sequence"/>
</dbReference>
<proteinExistence type="predicted"/>
<dbReference type="GO" id="GO:0005524">
    <property type="term" value="F:ATP binding"/>
    <property type="evidence" value="ECO:0007669"/>
    <property type="project" value="InterPro"/>
</dbReference>
<dbReference type="STRING" id="1798002.A2478_01435"/>